<feature type="transmembrane region" description="Helical" evidence="1">
    <location>
        <begin position="101"/>
        <end position="125"/>
    </location>
</feature>
<evidence type="ECO:0000256" key="1">
    <source>
        <dbReference type="SAM" id="Phobius"/>
    </source>
</evidence>
<dbReference type="RefSeq" id="WP_281763520.1">
    <property type="nucleotide sequence ID" value="NZ_BRVO01000001.1"/>
</dbReference>
<keyword evidence="1" id="KW-1133">Transmembrane helix</keyword>
<accession>A0ABQ5MFP7</accession>
<organism evidence="2 3">
    <name type="scientific">Neptunitalea lumnitzerae</name>
    <dbReference type="NCBI Taxonomy" id="2965509"/>
    <lineage>
        <taxon>Bacteria</taxon>
        <taxon>Pseudomonadati</taxon>
        <taxon>Bacteroidota</taxon>
        <taxon>Flavobacteriia</taxon>
        <taxon>Flavobacteriales</taxon>
        <taxon>Flavobacteriaceae</taxon>
        <taxon>Neptunitalea</taxon>
    </lineage>
</organism>
<feature type="transmembrane region" description="Helical" evidence="1">
    <location>
        <begin position="63"/>
        <end position="89"/>
    </location>
</feature>
<keyword evidence="1" id="KW-0812">Transmembrane</keyword>
<protein>
    <recommendedName>
        <fullName evidence="4">DUF4064 domain-containing protein</fullName>
    </recommendedName>
</protein>
<proteinExistence type="predicted"/>
<comment type="caution">
    <text evidence="2">The sequence shown here is derived from an EMBL/GenBank/DDBJ whole genome shotgun (WGS) entry which is preliminary data.</text>
</comment>
<evidence type="ECO:0000313" key="2">
    <source>
        <dbReference type="EMBL" id="GLB47855.1"/>
    </source>
</evidence>
<gene>
    <name evidence="2" type="ORF">Y10_02230</name>
</gene>
<keyword evidence="1" id="KW-0472">Membrane</keyword>
<dbReference type="Proteomes" id="UP001143543">
    <property type="component" value="Unassembled WGS sequence"/>
</dbReference>
<evidence type="ECO:0008006" key="4">
    <source>
        <dbReference type="Google" id="ProtNLM"/>
    </source>
</evidence>
<evidence type="ECO:0000313" key="3">
    <source>
        <dbReference type="Proteomes" id="UP001143543"/>
    </source>
</evidence>
<keyword evidence="3" id="KW-1185">Reference proteome</keyword>
<feature type="transmembrane region" description="Helical" evidence="1">
    <location>
        <begin position="18"/>
        <end position="43"/>
    </location>
</feature>
<name>A0ABQ5MFP7_9FLAO</name>
<sequence length="139" mass="15645">METVQPIKNNLSTFRTLYLVYAILIGLGTLALVAYGLFFSYFLEGAVEAEIQQEMMHNDMPFNPLNVLSIILGVAFLFSLIVCIMNFLASKYIKEQTHYNLIFATAILNFFSGILGILLGVFTIVELNKPDVKHLFGKK</sequence>
<reference evidence="2" key="1">
    <citation type="submission" date="2022-07" db="EMBL/GenBank/DDBJ databases">
        <title>Taxonomy of Novel Oxalotrophic and Methylotrophic Bacteria.</title>
        <authorList>
            <person name="Sahin N."/>
            <person name="Tani A."/>
        </authorList>
    </citation>
    <scope>NUCLEOTIDE SEQUENCE</scope>
    <source>
        <strain evidence="2">Y10</strain>
    </source>
</reference>
<dbReference type="EMBL" id="BRVO01000001">
    <property type="protein sequence ID" value="GLB47855.1"/>
    <property type="molecule type" value="Genomic_DNA"/>
</dbReference>